<keyword evidence="5 6" id="KW-0472">Membrane</keyword>
<evidence type="ECO:0000256" key="1">
    <source>
        <dbReference type="ARBA" id="ARBA00004651"/>
    </source>
</evidence>
<evidence type="ECO:0000256" key="3">
    <source>
        <dbReference type="ARBA" id="ARBA00022692"/>
    </source>
</evidence>
<dbReference type="PANTHER" id="PTHR43124">
    <property type="entry name" value="PURINE EFFLUX PUMP PBUE"/>
    <property type="match status" value="1"/>
</dbReference>
<feature type="transmembrane region" description="Helical" evidence="6">
    <location>
        <begin position="258"/>
        <end position="276"/>
    </location>
</feature>
<evidence type="ECO:0000259" key="7">
    <source>
        <dbReference type="PROSITE" id="PS50850"/>
    </source>
</evidence>
<keyword evidence="3 6" id="KW-0812">Transmembrane</keyword>
<dbReference type="PROSITE" id="PS50850">
    <property type="entry name" value="MFS"/>
    <property type="match status" value="1"/>
</dbReference>
<evidence type="ECO:0000256" key="4">
    <source>
        <dbReference type="ARBA" id="ARBA00022989"/>
    </source>
</evidence>
<name>A0ABU2F851_9EURY</name>
<dbReference type="SUPFAM" id="SSF103473">
    <property type="entry name" value="MFS general substrate transporter"/>
    <property type="match status" value="1"/>
</dbReference>
<dbReference type="RefSeq" id="WP_310918911.1">
    <property type="nucleotide sequence ID" value="NZ_JAMQON010000001.1"/>
</dbReference>
<dbReference type="InterPro" id="IPR020846">
    <property type="entry name" value="MFS_dom"/>
</dbReference>
<keyword evidence="9" id="KW-1185">Reference proteome</keyword>
<comment type="subcellular location">
    <subcellularLocation>
        <location evidence="1">Cell membrane</location>
        <topology evidence="1">Multi-pass membrane protein</topology>
    </subcellularLocation>
</comment>
<dbReference type="InterPro" id="IPR036259">
    <property type="entry name" value="MFS_trans_sf"/>
</dbReference>
<gene>
    <name evidence="8" type="ORF">NDI56_00675</name>
</gene>
<feature type="transmembrane region" description="Helical" evidence="6">
    <location>
        <begin position="118"/>
        <end position="142"/>
    </location>
</feature>
<feature type="transmembrane region" description="Helical" evidence="6">
    <location>
        <begin position="188"/>
        <end position="207"/>
    </location>
</feature>
<evidence type="ECO:0000256" key="2">
    <source>
        <dbReference type="ARBA" id="ARBA00022475"/>
    </source>
</evidence>
<organism evidence="8 9">
    <name type="scientific">Haloarcula saliterrae</name>
    <dbReference type="NCBI Taxonomy" id="2950534"/>
    <lineage>
        <taxon>Archaea</taxon>
        <taxon>Methanobacteriati</taxon>
        <taxon>Methanobacteriota</taxon>
        <taxon>Stenosarchaea group</taxon>
        <taxon>Halobacteria</taxon>
        <taxon>Halobacteriales</taxon>
        <taxon>Haloarculaceae</taxon>
        <taxon>Haloarcula</taxon>
    </lineage>
</organism>
<dbReference type="Gene3D" id="1.20.1250.20">
    <property type="entry name" value="MFS general substrate transporter like domains"/>
    <property type="match status" value="1"/>
</dbReference>
<feature type="transmembrane region" description="Helical" evidence="6">
    <location>
        <begin position="317"/>
        <end position="338"/>
    </location>
</feature>
<feature type="transmembrane region" description="Helical" evidence="6">
    <location>
        <begin position="282"/>
        <end position="305"/>
    </location>
</feature>
<sequence length="381" mass="39653">MIFVINLARVVFAPLIEPIRTATGASDATLGLLATLVWVGSAVPRLPTGLLLTRVSRARAILVSGGILTLGTASTALTSDPRLLLAGAFVMGTASGVYLVAANPLISELFRESPGRALGLHGVASQLAAVAAPGLVTVALAVGDWRTTLLAMAVGSAVMTVVFTLVARRTTFPEAGQQDTDFFRAVRAQWPIVLTAIATLGLTTLVWNGVFNFYVTYMGTVGIDGTAGRTLLQVVFAAGVPAFYLSGRLADRLPAVPYLLAILGAFTGCILLLPAVRGFWPLAALSVVMGYVIHSIFPAVDTYLLGSLPDRHRASAYAAYGAGMMLIQAPGSLLVGLLRDAGVPFATIFEWMGGGLVALLAVLLVLHADGRLPETARAGTE</sequence>
<evidence type="ECO:0000256" key="6">
    <source>
        <dbReference type="SAM" id="Phobius"/>
    </source>
</evidence>
<accession>A0ABU2F851</accession>
<dbReference type="PANTHER" id="PTHR43124:SF3">
    <property type="entry name" value="CHLORAMPHENICOL EFFLUX PUMP RV0191"/>
    <property type="match status" value="1"/>
</dbReference>
<evidence type="ECO:0000313" key="8">
    <source>
        <dbReference type="EMBL" id="MDS0257916.1"/>
    </source>
</evidence>
<feature type="transmembrane region" description="Helical" evidence="6">
    <location>
        <begin position="344"/>
        <end position="366"/>
    </location>
</feature>
<protein>
    <submittedName>
        <fullName evidence="8">MFS transporter</fullName>
    </submittedName>
</protein>
<proteinExistence type="predicted"/>
<reference evidence="8 9" key="1">
    <citation type="submission" date="2022-06" db="EMBL/GenBank/DDBJ databases">
        <title>Haloarcula sp. a new haloarchaeum isolate from saline soil.</title>
        <authorList>
            <person name="Strakova D."/>
            <person name="Galisteo C."/>
            <person name="Sanchez-Porro C."/>
            <person name="Ventosa A."/>
        </authorList>
    </citation>
    <scope>NUCLEOTIDE SEQUENCE [LARGE SCALE GENOMIC DNA]</scope>
    <source>
        <strain evidence="8 9">S1CR25-12</strain>
    </source>
</reference>
<feature type="transmembrane region" description="Helical" evidence="6">
    <location>
        <begin position="148"/>
        <end position="167"/>
    </location>
</feature>
<feature type="domain" description="Major facilitator superfamily (MFS) profile" evidence="7">
    <location>
        <begin position="1"/>
        <end position="371"/>
    </location>
</feature>
<evidence type="ECO:0000313" key="9">
    <source>
        <dbReference type="Proteomes" id="UP001259659"/>
    </source>
</evidence>
<dbReference type="InterPro" id="IPR050189">
    <property type="entry name" value="MFS_Efflux_Transporters"/>
</dbReference>
<evidence type="ECO:0000256" key="5">
    <source>
        <dbReference type="ARBA" id="ARBA00023136"/>
    </source>
</evidence>
<keyword evidence="2" id="KW-1003">Cell membrane</keyword>
<feature type="transmembrane region" description="Helical" evidence="6">
    <location>
        <begin position="58"/>
        <end position="77"/>
    </location>
</feature>
<feature type="transmembrane region" description="Helical" evidence="6">
    <location>
        <begin position="83"/>
        <end position="106"/>
    </location>
</feature>
<comment type="caution">
    <text evidence="8">The sequence shown here is derived from an EMBL/GenBank/DDBJ whole genome shotgun (WGS) entry which is preliminary data.</text>
</comment>
<dbReference type="Proteomes" id="UP001259659">
    <property type="component" value="Unassembled WGS sequence"/>
</dbReference>
<dbReference type="EMBL" id="JAMQON010000001">
    <property type="protein sequence ID" value="MDS0257916.1"/>
    <property type="molecule type" value="Genomic_DNA"/>
</dbReference>
<dbReference type="InterPro" id="IPR011701">
    <property type="entry name" value="MFS"/>
</dbReference>
<keyword evidence="4 6" id="KW-1133">Transmembrane helix</keyword>
<feature type="transmembrane region" description="Helical" evidence="6">
    <location>
        <begin position="227"/>
        <end position="246"/>
    </location>
</feature>
<dbReference type="Pfam" id="PF07690">
    <property type="entry name" value="MFS_1"/>
    <property type="match status" value="1"/>
</dbReference>